<dbReference type="PROSITE" id="PS00608">
    <property type="entry name" value="GLYCOSYL_HYDROL_F2_2"/>
    <property type="match status" value="1"/>
</dbReference>
<dbReference type="Pfam" id="PF00703">
    <property type="entry name" value="Glyco_hydro_2"/>
    <property type="match status" value="1"/>
</dbReference>
<dbReference type="InterPro" id="IPR006102">
    <property type="entry name" value="Ig-like_GH2"/>
</dbReference>
<gene>
    <name evidence="9" type="ORF">Mag101_05945</name>
</gene>
<dbReference type="AlphaFoldDB" id="A0A1Q2M3I2"/>
<feature type="domain" description="Glycoside hydrolase family 2" evidence="8">
    <location>
        <begin position="710"/>
        <end position="799"/>
    </location>
</feature>
<dbReference type="InterPro" id="IPR032311">
    <property type="entry name" value="DUF4982"/>
</dbReference>
<evidence type="ECO:0000259" key="7">
    <source>
        <dbReference type="Pfam" id="PF16355"/>
    </source>
</evidence>
<dbReference type="Gene3D" id="2.60.40.10">
    <property type="entry name" value="Immunoglobulins"/>
    <property type="match status" value="3"/>
</dbReference>
<keyword evidence="3" id="KW-0326">Glycosidase</keyword>
<dbReference type="InterPro" id="IPR051913">
    <property type="entry name" value="GH2_Domain-Containing"/>
</dbReference>
<proteinExistence type="inferred from homology"/>
<accession>A0A1Q2M3I2</accession>
<evidence type="ECO:0000313" key="10">
    <source>
        <dbReference type="Proteomes" id="UP000188219"/>
    </source>
</evidence>
<dbReference type="InterPro" id="IPR013783">
    <property type="entry name" value="Ig-like_fold"/>
</dbReference>
<dbReference type="InterPro" id="IPR008979">
    <property type="entry name" value="Galactose-bd-like_sf"/>
</dbReference>
<dbReference type="STRING" id="260552.Mag101_05945"/>
<dbReference type="InterPro" id="IPR023232">
    <property type="entry name" value="Glyco_hydro_2_AS"/>
</dbReference>
<dbReference type="InterPro" id="IPR036156">
    <property type="entry name" value="Beta-gal/glucu_dom_sf"/>
</dbReference>
<dbReference type="InterPro" id="IPR006101">
    <property type="entry name" value="Glyco_hydro_2"/>
</dbReference>
<dbReference type="PRINTS" id="PR00132">
    <property type="entry name" value="GLHYDRLASE2"/>
</dbReference>
<feature type="domain" description="Glycoside hydrolase family 2 catalytic" evidence="5">
    <location>
        <begin position="277"/>
        <end position="409"/>
    </location>
</feature>
<feature type="domain" description="Glycosyl hydrolases family 2 sugar binding" evidence="6">
    <location>
        <begin position="59"/>
        <end position="152"/>
    </location>
</feature>
<dbReference type="Pfam" id="PF02837">
    <property type="entry name" value="Glyco_hydro_2_N"/>
    <property type="match status" value="1"/>
</dbReference>
<dbReference type="GO" id="GO:0004553">
    <property type="term" value="F:hydrolase activity, hydrolyzing O-glycosyl compounds"/>
    <property type="evidence" value="ECO:0007669"/>
    <property type="project" value="InterPro"/>
</dbReference>
<dbReference type="Pfam" id="PF16355">
    <property type="entry name" value="DUF4982"/>
    <property type="match status" value="1"/>
</dbReference>
<evidence type="ECO:0000259" key="5">
    <source>
        <dbReference type="Pfam" id="PF02836"/>
    </source>
</evidence>
<organism evidence="9 10">
    <name type="scientific">Microbulbifer agarilyticus</name>
    <dbReference type="NCBI Taxonomy" id="260552"/>
    <lineage>
        <taxon>Bacteria</taxon>
        <taxon>Pseudomonadati</taxon>
        <taxon>Pseudomonadota</taxon>
        <taxon>Gammaproteobacteria</taxon>
        <taxon>Cellvibrionales</taxon>
        <taxon>Microbulbiferaceae</taxon>
        <taxon>Microbulbifer</taxon>
    </lineage>
</organism>
<dbReference type="SUPFAM" id="SSF49303">
    <property type="entry name" value="beta-Galactosidase/glucuronidase domain"/>
    <property type="match status" value="1"/>
</dbReference>
<dbReference type="Gene3D" id="3.20.20.80">
    <property type="entry name" value="Glycosidases"/>
    <property type="match status" value="1"/>
</dbReference>
<dbReference type="EMBL" id="CP019650">
    <property type="protein sequence ID" value="AQQ67230.1"/>
    <property type="molecule type" value="Genomic_DNA"/>
</dbReference>
<evidence type="ECO:0000256" key="1">
    <source>
        <dbReference type="ARBA" id="ARBA00007401"/>
    </source>
</evidence>
<dbReference type="KEGG" id="maga:Mag101_05945"/>
<evidence type="ECO:0000259" key="6">
    <source>
        <dbReference type="Pfam" id="PF02837"/>
    </source>
</evidence>
<keyword evidence="10" id="KW-1185">Reference proteome</keyword>
<dbReference type="Pfam" id="PF02836">
    <property type="entry name" value="Glyco_hydro_2_C"/>
    <property type="match status" value="1"/>
</dbReference>
<sequence>MRSTDFNFGWKFKLEDSSDFRRADYDDSGWRALRLPHDWSIEQDFDPSLDGATAYLPGGIGWYRKSFVTPKSADKKRSFLYFDGIYNHSEIWLNGTRVGGRINGYTPFYIDITDHLLDPGKQNLVAVRVDRSRYIDSRWYPGAGIYRDVKLVSVDPLHIPIWGVFIKTPVVTEERAEVTLDVEVANQRDESAQFTIHSVILDGQGREVARADSSSKLAADQSGTFMQALSIKSPNLWSPDTPNLYRAQTTISLGDVVVDRLETRFGVREIRFDPNAGFYLNGVNTEIKGVNLHHDAGAVGVAVPKDVWRRRLESLKRAGTNAIRTAHNPASQEFLDLCDEMGFLVQAEIFDEWDNPKDKRLNQWERHDDRISRGYADYFQQEAESDLKLSVKRDRNHPSVIMWSIGNEIEWTYPRYKDATGYFDMNASGNYFYNPPFITEQEIKDRFHGSEAGQYVLAKTAAKLSGWVKELDTSRPVTANLILPSVSHISGYTDALDIVGYSYRRVIYDYGHEKYPEKMIMGTENVVQWHEWKAIEERDFIPGTFLWTGTDYLGEAHGAWPRKAVRSGLLDLAGFEAPAYDLYRTLWNPAPYVAITSQTEEKSLYRRDTDGKVVEKTPGAWEQRVWGWQDVNRHWNYANGEPVIVEVLSNCPQVELFLNGSSLGARALADNPDRLLKWAVPFAGGKLSARGIDGCAATSEVQTATQPVSIELSFDRHLLSADKDSVAHVEAQLVDNKGRPVRHLDANIEFVLPEGLELLGTDNGRSAYMERYKSERLRTSEGRALLIVRAAQHSKPIALDDEVVSAKITSLLQTP</sequence>
<dbReference type="SUPFAM" id="SSF51445">
    <property type="entry name" value="(Trans)glycosidases"/>
    <property type="match status" value="1"/>
</dbReference>
<dbReference type="PANTHER" id="PTHR42732:SF1">
    <property type="entry name" value="BETA-MANNOSIDASE"/>
    <property type="match status" value="1"/>
</dbReference>
<feature type="domain" description="DUF4982" evidence="7">
    <location>
        <begin position="640"/>
        <end position="692"/>
    </location>
</feature>
<comment type="similarity">
    <text evidence="1">Belongs to the glycosyl hydrolase 2 family.</text>
</comment>
<dbReference type="Gene3D" id="2.60.120.260">
    <property type="entry name" value="Galactose-binding domain-like"/>
    <property type="match status" value="1"/>
</dbReference>
<evidence type="ECO:0000313" key="9">
    <source>
        <dbReference type="EMBL" id="AQQ67230.1"/>
    </source>
</evidence>
<reference evidence="9" key="1">
    <citation type="submission" date="2017-02" db="EMBL/GenBank/DDBJ databases">
        <title>Genome of Microbulbifer agarilyticus GP101.</title>
        <authorList>
            <person name="Jung J."/>
            <person name="Bae S.S."/>
            <person name="Baek K."/>
        </authorList>
    </citation>
    <scope>NUCLEOTIDE SEQUENCE [LARGE SCALE GENOMIC DNA]</scope>
    <source>
        <strain evidence="9">GP101</strain>
    </source>
</reference>
<dbReference type="InterPro" id="IPR006104">
    <property type="entry name" value="Glyco_hydro_2_N"/>
</dbReference>
<keyword evidence="2" id="KW-0378">Hydrolase</keyword>
<evidence type="ECO:0000256" key="2">
    <source>
        <dbReference type="ARBA" id="ARBA00022801"/>
    </source>
</evidence>
<name>A0A1Q2M3I2_9GAMM</name>
<dbReference type="GO" id="GO:0005975">
    <property type="term" value="P:carbohydrate metabolic process"/>
    <property type="evidence" value="ECO:0007669"/>
    <property type="project" value="InterPro"/>
</dbReference>
<dbReference type="Pfam" id="PF18565">
    <property type="entry name" value="Glyco_hydro2_C5"/>
    <property type="match status" value="1"/>
</dbReference>
<dbReference type="eggNOG" id="COG3250">
    <property type="taxonomic scope" value="Bacteria"/>
</dbReference>
<dbReference type="SUPFAM" id="SSF49785">
    <property type="entry name" value="Galactose-binding domain-like"/>
    <property type="match status" value="1"/>
</dbReference>
<evidence type="ECO:0000259" key="8">
    <source>
        <dbReference type="Pfam" id="PF18565"/>
    </source>
</evidence>
<dbReference type="Proteomes" id="UP000188219">
    <property type="component" value="Chromosome"/>
</dbReference>
<dbReference type="InterPro" id="IPR017853">
    <property type="entry name" value="GH"/>
</dbReference>
<dbReference type="InterPro" id="IPR006103">
    <property type="entry name" value="Glyco_hydro_2_cat"/>
</dbReference>
<evidence type="ECO:0000259" key="4">
    <source>
        <dbReference type="Pfam" id="PF00703"/>
    </source>
</evidence>
<dbReference type="OrthoDB" id="9758603at2"/>
<feature type="domain" description="Glycoside hydrolase family 2 immunoglobulin-like beta-sandwich" evidence="4">
    <location>
        <begin position="161"/>
        <end position="268"/>
    </location>
</feature>
<dbReference type="PANTHER" id="PTHR42732">
    <property type="entry name" value="BETA-GALACTOSIDASE"/>
    <property type="match status" value="1"/>
</dbReference>
<dbReference type="RefSeq" id="WP_077402123.1">
    <property type="nucleotide sequence ID" value="NZ_CP019650.1"/>
</dbReference>
<protein>
    <submittedName>
        <fullName evidence="9">Threonine synthase</fullName>
    </submittedName>
</protein>
<dbReference type="InterPro" id="IPR040605">
    <property type="entry name" value="Glyco_hydro2_dom5"/>
</dbReference>
<evidence type="ECO:0000256" key="3">
    <source>
        <dbReference type="ARBA" id="ARBA00023295"/>
    </source>
</evidence>